<feature type="chain" id="PRO_5012996316" description="Apple domain-containing protein" evidence="1">
    <location>
        <begin position="16"/>
        <end position="368"/>
    </location>
</feature>
<feature type="signal peptide" evidence="1">
    <location>
        <begin position="1"/>
        <end position="15"/>
    </location>
</feature>
<dbReference type="Proteomes" id="UP000184188">
    <property type="component" value="Unassembled WGS sequence"/>
</dbReference>
<evidence type="ECO:0000313" key="2">
    <source>
        <dbReference type="EMBL" id="OJJ45110.1"/>
    </source>
</evidence>
<sequence>MRFLTPLALAGTAYAATATTEIFCSTAYASTSVASPKSTGWGLTTASELILHLTETPTVTLTPAPVTSTVTTTSTEVDVVDTQTTDVYTTSHTATVTETATEIDSFTQTVTTSTTVTISSTTTIATPAGFTAIASELGYHAKRELADRAATSTANAPAVGTVTASSTHYPSAIVCETLVTDYVTLSLTTTLSSSVTTTVAPITAWTTVSETATVTSTSTLADATTIVTVPVTVSTTVTSTSSTTTTTTSTVTVDAPSATFYAQCDTDNRIDSYLGQEIGYISFNSAFTMLSAVTTDTTGYSCCVICANTDDCTGWAQSPAGYCYYLKSDGRCDGTNSFGDVFHYYTTGGPTYTIGNGACGFLDAKAGY</sequence>
<reference evidence="3" key="1">
    <citation type="journal article" date="2017" name="Genome Biol.">
        <title>Comparative genomics reveals high biological diversity and specific adaptations in the industrially and medically important fungal genus Aspergillus.</title>
        <authorList>
            <person name="de Vries R.P."/>
            <person name="Riley R."/>
            <person name="Wiebenga A."/>
            <person name="Aguilar-Osorio G."/>
            <person name="Amillis S."/>
            <person name="Uchima C.A."/>
            <person name="Anderluh G."/>
            <person name="Asadollahi M."/>
            <person name="Askin M."/>
            <person name="Barry K."/>
            <person name="Battaglia E."/>
            <person name="Bayram O."/>
            <person name="Benocci T."/>
            <person name="Braus-Stromeyer S.A."/>
            <person name="Caldana C."/>
            <person name="Canovas D."/>
            <person name="Cerqueira G.C."/>
            <person name="Chen F."/>
            <person name="Chen W."/>
            <person name="Choi C."/>
            <person name="Clum A."/>
            <person name="Dos Santos R.A."/>
            <person name="Damasio A.R."/>
            <person name="Diallinas G."/>
            <person name="Emri T."/>
            <person name="Fekete E."/>
            <person name="Flipphi M."/>
            <person name="Freyberg S."/>
            <person name="Gallo A."/>
            <person name="Gournas C."/>
            <person name="Habgood R."/>
            <person name="Hainaut M."/>
            <person name="Harispe M.L."/>
            <person name="Henrissat B."/>
            <person name="Hilden K.S."/>
            <person name="Hope R."/>
            <person name="Hossain A."/>
            <person name="Karabika E."/>
            <person name="Karaffa L."/>
            <person name="Karanyi Z."/>
            <person name="Krasevec N."/>
            <person name="Kuo A."/>
            <person name="Kusch H."/>
            <person name="LaButti K."/>
            <person name="Lagendijk E.L."/>
            <person name="Lapidus A."/>
            <person name="Levasseur A."/>
            <person name="Lindquist E."/>
            <person name="Lipzen A."/>
            <person name="Logrieco A.F."/>
            <person name="MacCabe A."/>
            <person name="Maekelae M.R."/>
            <person name="Malavazi I."/>
            <person name="Melin P."/>
            <person name="Meyer V."/>
            <person name="Mielnichuk N."/>
            <person name="Miskei M."/>
            <person name="Molnar A.P."/>
            <person name="Mule G."/>
            <person name="Ngan C.Y."/>
            <person name="Orejas M."/>
            <person name="Orosz E."/>
            <person name="Ouedraogo J.P."/>
            <person name="Overkamp K.M."/>
            <person name="Park H.-S."/>
            <person name="Perrone G."/>
            <person name="Piumi F."/>
            <person name="Punt P.J."/>
            <person name="Ram A.F."/>
            <person name="Ramon A."/>
            <person name="Rauscher S."/>
            <person name="Record E."/>
            <person name="Riano-Pachon D.M."/>
            <person name="Robert V."/>
            <person name="Roehrig J."/>
            <person name="Ruller R."/>
            <person name="Salamov A."/>
            <person name="Salih N.S."/>
            <person name="Samson R.A."/>
            <person name="Sandor E."/>
            <person name="Sanguinetti M."/>
            <person name="Schuetze T."/>
            <person name="Sepcic K."/>
            <person name="Shelest E."/>
            <person name="Sherlock G."/>
            <person name="Sophianopoulou V."/>
            <person name="Squina F.M."/>
            <person name="Sun H."/>
            <person name="Susca A."/>
            <person name="Todd R.B."/>
            <person name="Tsang A."/>
            <person name="Unkles S.E."/>
            <person name="van de Wiele N."/>
            <person name="van Rossen-Uffink D."/>
            <person name="Oliveira J.V."/>
            <person name="Vesth T.C."/>
            <person name="Visser J."/>
            <person name="Yu J.-H."/>
            <person name="Zhou M."/>
            <person name="Andersen M.R."/>
            <person name="Archer D.B."/>
            <person name="Baker S.E."/>
            <person name="Benoit I."/>
            <person name="Brakhage A.A."/>
            <person name="Braus G.H."/>
            <person name="Fischer R."/>
            <person name="Frisvad J.C."/>
            <person name="Goldman G.H."/>
            <person name="Houbraken J."/>
            <person name="Oakley B."/>
            <person name="Pocsi I."/>
            <person name="Scazzocchio C."/>
            <person name="Seiboth B."/>
            <person name="vanKuyk P.A."/>
            <person name="Wortman J."/>
            <person name="Dyer P.S."/>
            <person name="Grigoriev I.V."/>
        </authorList>
    </citation>
    <scope>NUCLEOTIDE SEQUENCE [LARGE SCALE GENOMIC DNA]</scope>
    <source>
        <strain evidence="3">CBS 506.65</strain>
    </source>
</reference>
<keyword evidence="3" id="KW-1185">Reference proteome</keyword>
<dbReference type="OrthoDB" id="3931953at2759"/>
<proteinExistence type="predicted"/>
<name>A0A1L9SD12_9EURO</name>
<accession>A0A1L9SD12</accession>
<gene>
    <name evidence="2" type="ORF">ASPZODRAFT_18021</name>
</gene>
<dbReference type="EMBL" id="KV878346">
    <property type="protein sequence ID" value="OJJ45110.1"/>
    <property type="molecule type" value="Genomic_DNA"/>
</dbReference>
<dbReference type="GeneID" id="34613596"/>
<dbReference type="AlphaFoldDB" id="A0A1L9SD12"/>
<evidence type="ECO:0000256" key="1">
    <source>
        <dbReference type="SAM" id="SignalP"/>
    </source>
</evidence>
<evidence type="ECO:0008006" key="4">
    <source>
        <dbReference type="Google" id="ProtNLM"/>
    </source>
</evidence>
<keyword evidence="1" id="KW-0732">Signal</keyword>
<protein>
    <recommendedName>
        <fullName evidence="4">Apple domain-containing protein</fullName>
    </recommendedName>
</protein>
<organism evidence="2 3">
    <name type="scientific">Penicilliopsis zonata CBS 506.65</name>
    <dbReference type="NCBI Taxonomy" id="1073090"/>
    <lineage>
        <taxon>Eukaryota</taxon>
        <taxon>Fungi</taxon>
        <taxon>Dikarya</taxon>
        <taxon>Ascomycota</taxon>
        <taxon>Pezizomycotina</taxon>
        <taxon>Eurotiomycetes</taxon>
        <taxon>Eurotiomycetidae</taxon>
        <taxon>Eurotiales</taxon>
        <taxon>Aspergillaceae</taxon>
        <taxon>Penicilliopsis</taxon>
    </lineage>
</organism>
<dbReference type="VEuPathDB" id="FungiDB:ASPZODRAFT_18021"/>
<dbReference type="RefSeq" id="XP_022579620.1">
    <property type="nucleotide sequence ID" value="XM_022727132.1"/>
</dbReference>
<evidence type="ECO:0000313" key="3">
    <source>
        <dbReference type="Proteomes" id="UP000184188"/>
    </source>
</evidence>
<dbReference type="STRING" id="1073090.A0A1L9SD12"/>